<dbReference type="OrthoDB" id="6463645at2759"/>
<evidence type="ECO:0000256" key="5">
    <source>
        <dbReference type="ARBA" id="ARBA00022692"/>
    </source>
</evidence>
<evidence type="ECO:0000256" key="12">
    <source>
        <dbReference type="RuleBase" id="RU000679"/>
    </source>
</evidence>
<keyword evidence="4 12" id="KW-0894">Sodium channel</keyword>
<evidence type="ECO:0000313" key="15">
    <source>
        <dbReference type="EMBL" id="GBO04420.1"/>
    </source>
</evidence>
<dbReference type="AlphaFoldDB" id="A0A4Y2TYC1"/>
<keyword evidence="6 13" id="KW-1133">Transmembrane helix</keyword>
<evidence type="ECO:0000313" key="16">
    <source>
        <dbReference type="Proteomes" id="UP000499080"/>
    </source>
</evidence>
<evidence type="ECO:0000256" key="1">
    <source>
        <dbReference type="ARBA" id="ARBA00004141"/>
    </source>
</evidence>
<comment type="subcellular location">
    <subcellularLocation>
        <location evidence="1">Membrane</location>
        <topology evidence="1">Multi-pass membrane protein</topology>
    </subcellularLocation>
</comment>
<keyword evidence="3 12" id="KW-0813">Transport</keyword>
<evidence type="ECO:0000256" key="9">
    <source>
        <dbReference type="ARBA" id="ARBA00023136"/>
    </source>
</evidence>
<protein>
    <submittedName>
        <fullName evidence="15">Uncharacterized protein</fullName>
    </submittedName>
</protein>
<evidence type="ECO:0000256" key="3">
    <source>
        <dbReference type="ARBA" id="ARBA00022448"/>
    </source>
</evidence>
<evidence type="ECO:0000256" key="10">
    <source>
        <dbReference type="ARBA" id="ARBA00023201"/>
    </source>
</evidence>
<dbReference type="Proteomes" id="UP000499080">
    <property type="component" value="Unassembled WGS sequence"/>
</dbReference>
<keyword evidence="9 13" id="KW-0472">Membrane</keyword>
<dbReference type="Pfam" id="PF00858">
    <property type="entry name" value="ASC"/>
    <property type="match status" value="1"/>
</dbReference>
<accession>A0A4Y2TYC1</accession>
<comment type="caution">
    <text evidence="15">The sequence shown here is derived from an EMBL/GenBank/DDBJ whole genome shotgun (WGS) entry which is preliminary data.</text>
</comment>
<evidence type="ECO:0000256" key="13">
    <source>
        <dbReference type="SAM" id="Phobius"/>
    </source>
</evidence>
<keyword evidence="7" id="KW-0915">Sodium</keyword>
<proteinExistence type="inferred from homology"/>
<comment type="similarity">
    <text evidence="2 12">Belongs to the amiloride-sensitive sodium channel (TC 1.A.6) family.</text>
</comment>
<dbReference type="GO" id="GO:0016020">
    <property type="term" value="C:membrane"/>
    <property type="evidence" value="ECO:0007669"/>
    <property type="project" value="UniProtKB-SubCell"/>
</dbReference>
<evidence type="ECO:0000256" key="8">
    <source>
        <dbReference type="ARBA" id="ARBA00023065"/>
    </source>
</evidence>
<evidence type="ECO:0000256" key="2">
    <source>
        <dbReference type="ARBA" id="ARBA00007193"/>
    </source>
</evidence>
<name>A0A4Y2TYC1_ARAVE</name>
<organism evidence="15 16">
    <name type="scientific">Araneus ventricosus</name>
    <name type="common">Orbweaver spider</name>
    <name type="synonym">Epeira ventricosa</name>
    <dbReference type="NCBI Taxonomy" id="182803"/>
    <lineage>
        <taxon>Eukaryota</taxon>
        <taxon>Metazoa</taxon>
        <taxon>Ecdysozoa</taxon>
        <taxon>Arthropoda</taxon>
        <taxon>Chelicerata</taxon>
        <taxon>Arachnida</taxon>
        <taxon>Araneae</taxon>
        <taxon>Araneomorphae</taxon>
        <taxon>Entelegynae</taxon>
        <taxon>Araneoidea</taxon>
        <taxon>Araneidae</taxon>
        <taxon>Araneus</taxon>
    </lineage>
</organism>
<evidence type="ECO:0000256" key="11">
    <source>
        <dbReference type="ARBA" id="ARBA00023303"/>
    </source>
</evidence>
<dbReference type="EMBL" id="BGPR01099593">
    <property type="protein sequence ID" value="GBM53225.1"/>
    <property type="molecule type" value="Genomic_DNA"/>
</dbReference>
<evidence type="ECO:0000256" key="6">
    <source>
        <dbReference type="ARBA" id="ARBA00022989"/>
    </source>
</evidence>
<keyword evidence="16" id="KW-1185">Reference proteome</keyword>
<feature type="transmembrane region" description="Helical" evidence="13">
    <location>
        <begin position="78"/>
        <end position="98"/>
    </location>
</feature>
<dbReference type="Gene3D" id="1.10.287.770">
    <property type="entry name" value="YojJ-like"/>
    <property type="match status" value="1"/>
</dbReference>
<evidence type="ECO:0000313" key="14">
    <source>
        <dbReference type="EMBL" id="GBM53225.1"/>
    </source>
</evidence>
<keyword evidence="10 12" id="KW-0739">Sodium transport</keyword>
<reference evidence="15 16" key="1">
    <citation type="journal article" date="2019" name="Sci. Rep.">
        <title>Orb-weaving spider Araneus ventricosus genome elucidates the spidroin gene catalogue.</title>
        <authorList>
            <person name="Kono N."/>
            <person name="Nakamura H."/>
            <person name="Ohtoshi R."/>
            <person name="Moran D.A.P."/>
            <person name="Shinohara A."/>
            <person name="Yoshida Y."/>
            <person name="Fujiwara M."/>
            <person name="Mori M."/>
            <person name="Tomita M."/>
            <person name="Arakawa K."/>
        </authorList>
    </citation>
    <scope>NUCLEOTIDE SEQUENCE [LARGE SCALE GENOMIC DNA]</scope>
</reference>
<keyword evidence="11 12" id="KW-0407">Ion channel</keyword>
<gene>
    <name evidence="14" type="ORF">AVEN_146532_1</name>
    <name evidence="15" type="ORF">AVEN_27558_1</name>
</gene>
<keyword evidence="8 12" id="KW-0406">Ion transport</keyword>
<dbReference type="InterPro" id="IPR001873">
    <property type="entry name" value="ENaC"/>
</dbReference>
<evidence type="ECO:0000256" key="7">
    <source>
        <dbReference type="ARBA" id="ARBA00023053"/>
    </source>
</evidence>
<dbReference type="GO" id="GO:0005272">
    <property type="term" value="F:sodium channel activity"/>
    <property type="evidence" value="ECO:0007669"/>
    <property type="project" value="UniProtKB-KW"/>
</dbReference>
<dbReference type="EMBL" id="BGPR01031388">
    <property type="protein sequence ID" value="GBO04420.1"/>
    <property type="molecule type" value="Genomic_DNA"/>
</dbReference>
<sequence length="134" mass="15038">MDDTNTEIHIKRTATPRSQVVLIASIISQTVVTTSPPGGGYISLHFTTSKDYITIRVYVKDTEVSVLSHNPLYGSFEVFSYVGGLMGCWLGISVWTCFGMTGKKFQTVVKYVKNLRKRPRNSFEVVPSLKKHTF</sequence>
<keyword evidence="5 12" id="KW-0812">Transmembrane</keyword>
<evidence type="ECO:0000256" key="4">
    <source>
        <dbReference type="ARBA" id="ARBA00022461"/>
    </source>
</evidence>